<dbReference type="RefSeq" id="WP_068684572.1">
    <property type="nucleotide sequence ID" value="NZ_LYPA01000065.1"/>
</dbReference>
<dbReference type="SUPFAM" id="SSF52058">
    <property type="entry name" value="L domain-like"/>
    <property type="match status" value="2"/>
</dbReference>
<keyword evidence="3" id="KW-1133">Transmembrane helix</keyword>
<dbReference type="InterPro" id="IPR032675">
    <property type="entry name" value="LRR_dom_sf"/>
</dbReference>
<dbReference type="Gene3D" id="3.80.10.10">
    <property type="entry name" value="Ribonuclease Inhibitor"/>
    <property type="match status" value="2"/>
</dbReference>
<evidence type="ECO:0000313" key="5">
    <source>
        <dbReference type="Proteomes" id="UP000092024"/>
    </source>
</evidence>
<evidence type="ECO:0000256" key="3">
    <source>
        <dbReference type="SAM" id="Phobius"/>
    </source>
</evidence>
<keyword evidence="1" id="KW-0433">Leucine-rich repeat</keyword>
<keyword evidence="5" id="KW-1185">Reference proteome</keyword>
<feature type="transmembrane region" description="Helical" evidence="3">
    <location>
        <begin position="69"/>
        <end position="87"/>
    </location>
</feature>
<dbReference type="PANTHER" id="PTHR46652">
    <property type="entry name" value="LEUCINE-RICH REPEAT AND IQ DOMAIN-CONTAINING PROTEIN 1-RELATED"/>
    <property type="match status" value="1"/>
</dbReference>
<keyword evidence="3" id="KW-0472">Membrane</keyword>
<proteinExistence type="predicted"/>
<evidence type="ECO:0000256" key="1">
    <source>
        <dbReference type="ARBA" id="ARBA00022614"/>
    </source>
</evidence>
<comment type="caution">
    <text evidence="4">The sequence shown here is derived from an EMBL/GenBank/DDBJ whole genome shotgun (WGS) entry which is preliminary data.</text>
</comment>
<dbReference type="AlphaFoldDB" id="A0A1A5YF04"/>
<keyword evidence="2" id="KW-0677">Repeat</keyword>
<accession>A0A1A5YF04</accession>
<dbReference type="EMBL" id="LYPA01000065">
    <property type="protein sequence ID" value="OBR64169.1"/>
    <property type="molecule type" value="Genomic_DNA"/>
</dbReference>
<dbReference type="InterPro" id="IPR001611">
    <property type="entry name" value="Leu-rich_rpt"/>
</dbReference>
<dbReference type="Proteomes" id="UP000092024">
    <property type="component" value="Unassembled WGS sequence"/>
</dbReference>
<gene>
    <name evidence="4" type="ORF">A7K91_11590</name>
</gene>
<dbReference type="PANTHER" id="PTHR46652:SF3">
    <property type="entry name" value="LEUCINE-RICH REPEAT-CONTAINING PROTEIN 9"/>
    <property type="match status" value="1"/>
</dbReference>
<sequence>MAFIKLICPNCNGQIQHKNEKMFKCPFCETELLLKENNVYYVDQSVHHYHGTAPARAAAPARPKPKGSVTIYLLIVFAALFCFLWLANQSGNTSKPGVAYSVRSEPESEVLQFFLKDIFGKVEAAPTEEELASIRYLSADKRDYQWHFTYSFDDPFTNEQAQMLNYTIEDKLLNTQKIEQKDFEAFRGLTMLDLKGEYDISQAQNVSFSHMEGLKGYSAGFNESFSSFSNYFGDPSKLLELTTQIRSNAELNMLLKFSNLRSLAITYVGEDVTDFHLLQQLPLRSLSIGTVDDLKWVSSFNSLESLAIMSSEATDFSSLFALSGLRELTFDGVSNLKSIDFVKNMPNLNTLDMTRVDIVSLEALRDKASLTTLRLSSVGSLESLDAINSLTSLSQLFISGYYENVPALTLPLVRVAELPGAFVSAFQGPAVHSLTLHLGSGGVDGMELTKFPKLTELSLVGSGSMVQVEALNQLPALRTIHASETSFYEDTYALFQLKNVTALSCLKCTFSMQDEKPFKNDTLEHLTIDASYYLVNNESVQNLDRVTPYLAGLTGLRSFTLQDSSIQSLDFTSGFQKLEVLHVENNAIASVDPLVSLANLKRVYLTGNPVQNKTVLGSERLVY</sequence>
<dbReference type="OrthoDB" id="2725310at2"/>
<evidence type="ECO:0000313" key="4">
    <source>
        <dbReference type="EMBL" id="OBR64169.1"/>
    </source>
</evidence>
<organism evidence="4 5">
    <name type="scientific">Paenibacillus oryzae</name>
    <dbReference type="NCBI Taxonomy" id="1844972"/>
    <lineage>
        <taxon>Bacteria</taxon>
        <taxon>Bacillati</taxon>
        <taxon>Bacillota</taxon>
        <taxon>Bacilli</taxon>
        <taxon>Bacillales</taxon>
        <taxon>Paenibacillaceae</taxon>
        <taxon>Paenibacillus</taxon>
    </lineage>
</organism>
<evidence type="ECO:0000256" key="2">
    <source>
        <dbReference type="ARBA" id="ARBA00022737"/>
    </source>
</evidence>
<dbReference type="STRING" id="1844972.A7K91_11590"/>
<keyword evidence="3" id="KW-0812">Transmembrane</keyword>
<dbReference type="InterPro" id="IPR050836">
    <property type="entry name" value="SDS22/Internalin_LRR"/>
</dbReference>
<name>A0A1A5YF04_9BACL</name>
<protein>
    <submittedName>
        <fullName evidence="4">Cell wall anchor protein</fullName>
    </submittedName>
</protein>
<dbReference type="PROSITE" id="PS51450">
    <property type="entry name" value="LRR"/>
    <property type="match status" value="1"/>
</dbReference>
<reference evidence="4 5" key="1">
    <citation type="submission" date="2016-05" db="EMBL/GenBank/DDBJ databases">
        <title>Paenibacillus oryzae. sp. nov., isolated from the rice root.</title>
        <authorList>
            <person name="Zhang J."/>
            <person name="Zhang X."/>
        </authorList>
    </citation>
    <scope>NUCLEOTIDE SEQUENCE [LARGE SCALE GENOMIC DNA]</scope>
    <source>
        <strain evidence="4 5">1DrF-4</strain>
    </source>
</reference>